<organism evidence="19 20">
    <name type="scientific">Pomacea canaliculata</name>
    <name type="common">Golden apple snail</name>
    <dbReference type="NCBI Taxonomy" id="400727"/>
    <lineage>
        <taxon>Eukaryota</taxon>
        <taxon>Metazoa</taxon>
        <taxon>Spiralia</taxon>
        <taxon>Lophotrochozoa</taxon>
        <taxon>Mollusca</taxon>
        <taxon>Gastropoda</taxon>
        <taxon>Caenogastropoda</taxon>
        <taxon>Architaenioglossa</taxon>
        <taxon>Ampullarioidea</taxon>
        <taxon>Ampullariidae</taxon>
        <taxon>Pomacea</taxon>
    </lineage>
</organism>
<evidence type="ECO:0000259" key="16">
    <source>
        <dbReference type="PROSITE" id="PS50016"/>
    </source>
</evidence>
<dbReference type="InterPro" id="IPR019787">
    <property type="entry name" value="Znf_PHD-finger"/>
</dbReference>
<dbReference type="GO" id="GO:0008270">
    <property type="term" value="F:zinc ion binding"/>
    <property type="evidence" value="ECO:0007669"/>
    <property type="project" value="UniProtKB-KW"/>
</dbReference>
<evidence type="ECO:0000259" key="18">
    <source>
        <dbReference type="PROSITE" id="PS50982"/>
    </source>
</evidence>
<reference evidence="19 20" key="1">
    <citation type="submission" date="2018-04" db="EMBL/GenBank/DDBJ databases">
        <title>The genome of golden apple snail Pomacea canaliculata provides insight into stress tolerance and invasive adaptation.</title>
        <authorList>
            <person name="Liu C."/>
            <person name="Liu B."/>
            <person name="Ren Y."/>
            <person name="Zhang Y."/>
            <person name="Wang H."/>
            <person name="Li S."/>
            <person name="Jiang F."/>
            <person name="Yin L."/>
            <person name="Zhang G."/>
            <person name="Qian W."/>
            <person name="Fan W."/>
        </authorList>
    </citation>
    <scope>NUCLEOTIDE SEQUENCE [LARGE SCALE GENOMIC DNA]</scope>
    <source>
        <strain evidence="19">SZHN2017</strain>
        <tissue evidence="19">Muscle</tissue>
    </source>
</reference>
<feature type="domain" description="DDT" evidence="17">
    <location>
        <begin position="912"/>
        <end position="977"/>
    </location>
</feature>
<dbReference type="InterPro" id="IPR036427">
    <property type="entry name" value="Bromodomain-like_sf"/>
</dbReference>
<dbReference type="SUPFAM" id="SSF57903">
    <property type="entry name" value="FYVE/PHD zinc finger"/>
    <property type="match status" value="2"/>
</dbReference>
<dbReference type="SMART" id="SM00249">
    <property type="entry name" value="PHD"/>
    <property type="match status" value="2"/>
</dbReference>
<dbReference type="GO" id="GO:0005634">
    <property type="term" value="C:nucleus"/>
    <property type="evidence" value="ECO:0007669"/>
    <property type="project" value="UniProtKB-SubCell"/>
</dbReference>
<keyword evidence="6" id="KW-0805">Transcription regulation</keyword>
<feature type="compositionally biased region" description="Basic and acidic residues" evidence="14">
    <location>
        <begin position="378"/>
        <end position="397"/>
    </location>
</feature>
<dbReference type="PROSITE" id="PS01359">
    <property type="entry name" value="ZF_PHD_1"/>
    <property type="match status" value="1"/>
</dbReference>
<evidence type="ECO:0000256" key="9">
    <source>
        <dbReference type="ARBA" id="ARBA00023163"/>
    </source>
</evidence>
<keyword evidence="4 12" id="KW-0863">Zinc-finger</keyword>
<dbReference type="Pfam" id="PF01429">
    <property type="entry name" value="MBD"/>
    <property type="match status" value="1"/>
</dbReference>
<feature type="coiled-coil region" evidence="13">
    <location>
        <begin position="719"/>
        <end position="773"/>
    </location>
</feature>
<feature type="region of interest" description="Disordered" evidence="14">
    <location>
        <begin position="1098"/>
        <end position="1159"/>
    </location>
</feature>
<gene>
    <name evidence="19" type="ORF">C0Q70_02903</name>
</gene>
<sequence length="2089" mass="233433">MGSRNVRRIELSRGKMRMEEKENQLNVFLTSCSYHDALKGTDAMSKEDKPPPNPNHGLFDPTSHLLGPPAMGLAGLPFPHLAHLPAFPWLARPPFPPALFGGLGALPNPLLAHGLSPSTGGADWWRAASEHARRMAGSTGVDFFAGSLGPQFTPGFSSLGLESTAPGLEFLFSTPSDHDKSALFSMSKHLSELPSASPSSSSSKRSRTPTPAPAHQKSTSAKSSSSSSSSKDPHLSFLSPAIDSRSPWHINGSAYDFKTLTSDKRVCQKRKHKSGKPSTDESRSKLSSSATSGSHSIYSESDKGGGDPTGATVLNLSMSSSSASATVTSPPPVTPGVQDLSVKKSTKQPKASNGTNLSESDSPDISSPGSEISDNSDDGNHSDPEKGERPNDGRASHLIDGSKKQLLADQIRQQLMAAAPSPAHQPIPLVIPSLRMRLTRQKDQKNSTVRNSYSLLNLPLILNNELMVCNCPSFVAKTAPHSHVKSLYNTDGLMEPDILSLPSSSHTTPPSTTAYSFLAGERLLNHQLKEESQDSLLSYQNVEADDKFGTSGSEKLIDSESQSGWGSDEDGSHIAGSSASPGPSSRGYGDSEDSSPKRRNIVLNEKELIIPLEHGWRRQTTIHGMGRRGIVGEVVYYAPCGKKMKTIPDVMRYLDRHGITDLSRENFTFNTKVNVGQFFEIRDKQMVSLGEVLDRIAMSKGKRARMQMLARKKNEKQLRQQALAKAAMEEKLKRRLEQQVIERKQEKERAKIAKQQEKLRQQEQLRIEREMRAQQIIEARRRRQMELEEMRMKEIIRKNKSNLLWLQMEREREMKKQQHLMMKEQEKERRRQHFLLVKALEQRKKQEEKQEKERMREEKIREKNLEKERKMAQRQLEMFIAREMKKPMDDMELRNVKQLPKFPRCPEAKLAGPAFSDCLMIVEFVHNFAEALGLDPDSLPTLEVLQNGLLNSSEEDVEEVVTLYLHLLKFALDDLGVPNPREAMTMLNQKITDLEITDATMSEVTRIFLSARGEKKMSEWLLKTPLEALNPTKKAAIIAFICNELLSSKLLSGEIEKQLEAINTLRRDKWIVEGKLRKLRTMRAKRFLKIEHLPQISATPTDEDSMTNTTMVSNKTGSEEEDEDKEEDEEEEEEVVSCDESDATHATGNRSEDEDEGISKEEMDKKIDKLVKQHNSFDSKVADVTKRLRGTCLGQDRYKRLYWILPATGGIFVEGIESGETEALELEAELRAKQKSKEEEERKEAEDTEVKKEKDSELILDEKENISSDSHKVEGVDGEATNNMTRKEKKEADIKLDKPTIKEEPMDVDFKSEKVDDLVVSLQKETRNVDMAMSPSITTATTAEKDHAPLTASPTTISSFSSNMLSLLNSTPIATSTISSSSSIPAKSDKKSNFISIDALLKKEPDADVATSVPSSTSATTTVSSTWNSHSSGSNNHFLPLNLFPPSPLVSDHFLKSYADILDQKPWFSILPRIPCDELSLTNALHATTSSHIGVVSSANIASASLSLLSLLPMQHAIQQAKTQAQAQGAAATAALPPQPQSPSVQSQSHSESQTESPLDISAFQAHLSSKNSLADFSLQVSTATDTSCLSAVGTDSFKVPAPPCDSLFGESMTEADYLAMLQKVQGERLPIPLNKQRGWWKVSDAEQVRQLYNSLLSRGIRERNLAHTLRKYMDELCTQVCTVDSQEAVEMDQGAEDEDENIDDAIPADPEDSWNLRVGFEVEMACLEDVEALEDRIFNASLQVKVSCRWLSWHRLFSSQSWKLPQRGTEDPDIHMVDRSVTNPEPPCCYPMEVARERILLLESNIERRYLKPPLIRKCATRLVALAAAVQNAQTPAQLNLCTQLLGNSIAWEKSIMRVTCQICLKDDNEAELLLCDGCDKGYHTYCFKPKMETIPEGDWYCYECVSKASGIAHCIICGGKSGKIVECDKCPRAVHTECLDPPLPRMPKKWQCATCLSSKSGTITYSPLKKKFFSSFMSILYTLFLVNRKLLTELEKSEDGWPFMKPVNIKQFPSYKKYIKQPMDFSTMRNKLRDCVYKSREEFAADIQLILNNCETFNEDDSEVGQAGHSMRLFFTQRWKDIFREDS</sequence>
<evidence type="ECO:0000256" key="12">
    <source>
        <dbReference type="PROSITE-ProRule" id="PRU00146"/>
    </source>
</evidence>
<feature type="domain" description="PHD-type" evidence="16">
    <location>
        <begin position="1913"/>
        <end position="1960"/>
    </location>
</feature>
<evidence type="ECO:0000313" key="19">
    <source>
        <dbReference type="EMBL" id="PVD35934.1"/>
    </source>
</evidence>
<keyword evidence="5" id="KW-0862">Zinc</keyword>
<dbReference type="PANTHER" id="PTHR45915:SF2">
    <property type="entry name" value="TOUTATIS, ISOFORM E"/>
    <property type="match status" value="1"/>
</dbReference>
<dbReference type="CDD" id="cd15545">
    <property type="entry name" value="PHD_BAZ2A_like"/>
    <property type="match status" value="1"/>
</dbReference>
<feature type="domain" description="PHD-type" evidence="16">
    <location>
        <begin position="1859"/>
        <end position="1909"/>
    </location>
</feature>
<feature type="region of interest" description="Disordered" evidence="14">
    <location>
        <begin position="1231"/>
        <end position="1256"/>
    </location>
</feature>
<dbReference type="InterPro" id="IPR018501">
    <property type="entry name" value="DDT_dom"/>
</dbReference>
<protein>
    <recommendedName>
        <fullName evidence="21">Bromodomain adjacent to zinc finger domain protein 2B</fullName>
    </recommendedName>
</protein>
<keyword evidence="20" id="KW-1185">Reference proteome</keyword>
<dbReference type="PANTHER" id="PTHR45915">
    <property type="entry name" value="TRANSCRIPTION INTERMEDIARY FACTOR"/>
    <property type="match status" value="1"/>
</dbReference>
<dbReference type="PROSITE" id="PS50827">
    <property type="entry name" value="DDT"/>
    <property type="match status" value="1"/>
</dbReference>
<dbReference type="GO" id="GO:0000785">
    <property type="term" value="C:chromatin"/>
    <property type="evidence" value="ECO:0007669"/>
    <property type="project" value="TreeGrafter"/>
</dbReference>
<evidence type="ECO:0000256" key="1">
    <source>
        <dbReference type="ARBA" id="ARBA00004123"/>
    </source>
</evidence>
<dbReference type="OrthoDB" id="784962at2759"/>
<dbReference type="SMART" id="SM00297">
    <property type="entry name" value="BROMO"/>
    <property type="match status" value="1"/>
</dbReference>
<evidence type="ECO:0000256" key="8">
    <source>
        <dbReference type="ARBA" id="ARBA00023117"/>
    </source>
</evidence>
<dbReference type="InterPro" id="IPR028941">
    <property type="entry name" value="WHIM2_dom"/>
</dbReference>
<feature type="compositionally biased region" description="Low complexity" evidence="14">
    <location>
        <begin position="194"/>
        <end position="203"/>
    </location>
</feature>
<evidence type="ECO:0008006" key="21">
    <source>
        <dbReference type="Google" id="ProtNLM"/>
    </source>
</evidence>
<evidence type="ECO:0000259" key="17">
    <source>
        <dbReference type="PROSITE" id="PS50827"/>
    </source>
</evidence>
<dbReference type="Pfam" id="PF02791">
    <property type="entry name" value="DDT"/>
    <property type="match status" value="1"/>
</dbReference>
<dbReference type="InterPro" id="IPR013083">
    <property type="entry name" value="Znf_RING/FYVE/PHD"/>
</dbReference>
<dbReference type="GO" id="GO:0003677">
    <property type="term" value="F:DNA binding"/>
    <property type="evidence" value="ECO:0007669"/>
    <property type="project" value="InterPro"/>
</dbReference>
<feature type="compositionally biased region" description="Low complexity" evidence="14">
    <location>
        <begin position="319"/>
        <end position="328"/>
    </location>
</feature>
<dbReference type="PROSITE" id="PS50982">
    <property type="entry name" value="MBD"/>
    <property type="match status" value="1"/>
</dbReference>
<dbReference type="SUPFAM" id="SSF54171">
    <property type="entry name" value="DNA-binding domain"/>
    <property type="match status" value="1"/>
</dbReference>
<dbReference type="InterPro" id="IPR011011">
    <property type="entry name" value="Znf_FYVE_PHD"/>
</dbReference>
<feature type="compositionally biased region" description="Low complexity" evidence="14">
    <location>
        <begin position="575"/>
        <end position="585"/>
    </location>
</feature>
<dbReference type="InterPro" id="IPR001965">
    <property type="entry name" value="Znf_PHD"/>
</dbReference>
<evidence type="ECO:0000256" key="7">
    <source>
        <dbReference type="ARBA" id="ARBA00023054"/>
    </source>
</evidence>
<evidence type="ECO:0000256" key="2">
    <source>
        <dbReference type="ARBA" id="ARBA00007444"/>
    </source>
</evidence>
<accession>A0A2T7PR83</accession>
<dbReference type="Gene3D" id="3.30.40.10">
    <property type="entry name" value="Zinc/RING finger domain, C3HC4 (zinc finger)"/>
    <property type="match status" value="2"/>
</dbReference>
<evidence type="ECO:0000256" key="10">
    <source>
        <dbReference type="ARBA" id="ARBA00023242"/>
    </source>
</evidence>
<dbReference type="PROSITE" id="PS50016">
    <property type="entry name" value="ZF_PHD_2"/>
    <property type="match status" value="2"/>
</dbReference>
<evidence type="ECO:0000313" key="20">
    <source>
        <dbReference type="Proteomes" id="UP000245119"/>
    </source>
</evidence>
<evidence type="ECO:0000256" key="5">
    <source>
        <dbReference type="ARBA" id="ARBA00022833"/>
    </source>
</evidence>
<evidence type="ECO:0000256" key="13">
    <source>
        <dbReference type="SAM" id="Coils"/>
    </source>
</evidence>
<feature type="compositionally biased region" description="Polar residues" evidence="14">
    <location>
        <begin position="1098"/>
        <end position="1116"/>
    </location>
</feature>
<dbReference type="PRINTS" id="PR00503">
    <property type="entry name" value="BROMODOMAIN"/>
</dbReference>
<dbReference type="InterPro" id="IPR001487">
    <property type="entry name" value="Bromodomain"/>
</dbReference>
<evidence type="ECO:0000256" key="3">
    <source>
        <dbReference type="ARBA" id="ARBA00022723"/>
    </source>
</evidence>
<feature type="compositionally biased region" description="Polar residues" evidence="14">
    <location>
        <begin position="285"/>
        <end position="299"/>
    </location>
</feature>
<evidence type="ECO:0000256" key="11">
    <source>
        <dbReference type="PROSITE-ProRule" id="PRU00035"/>
    </source>
</evidence>
<evidence type="ECO:0000259" key="15">
    <source>
        <dbReference type="PROSITE" id="PS50014"/>
    </source>
</evidence>
<keyword evidence="3" id="KW-0479">Metal-binding</keyword>
<evidence type="ECO:0000256" key="6">
    <source>
        <dbReference type="ARBA" id="ARBA00023015"/>
    </source>
</evidence>
<comment type="similarity">
    <text evidence="2">Belongs to the WAL family.</text>
</comment>
<dbReference type="SUPFAM" id="SSF47370">
    <property type="entry name" value="Bromodomain"/>
    <property type="match status" value="1"/>
</dbReference>
<dbReference type="InterPro" id="IPR001739">
    <property type="entry name" value="Methyl_CpG_DNA-bd"/>
</dbReference>
<dbReference type="Gene3D" id="1.20.920.10">
    <property type="entry name" value="Bromodomain-like"/>
    <property type="match status" value="1"/>
</dbReference>
<dbReference type="SMART" id="SM00571">
    <property type="entry name" value="DDT"/>
    <property type="match status" value="1"/>
</dbReference>
<feature type="domain" description="Bromo" evidence="15">
    <location>
        <begin position="1997"/>
        <end position="2067"/>
    </location>
</feature>
<feature type="region of interest" description="Disordered" evidence="14">
    <location>
        <begin position="266"/>
        <end position="397"/>
    </location>
</feature>
<dbReference type="Pfam" id="PF00628">
    <property type="entry name" value="PHD"/>
    <property type="match status" value="2"/>
</dbReference>
<proteinExistence type="inferred from homology"/>
<feature type="compositionally biased region" description="Polar residues" evidence="14">
    <location>
        <begin position="348"/>
        <end position="373"/>
    </location>
</feature>
<dbReference type="Gene3D" id="3.30.890.10">
    <property type="entry name" value="Methyl-cpg-binding Protein 2, Chain A"/>
    <property type="match status" value="1"/>
</dbReference>
<feature type="region of interest" description="Disordered" evidence="14">
    <location>
        <begin position="1529"/>
        <end position="1558"/>
    </location>
</feature>
<dbReference type="SMART" id="SM00391">
    <property type="entry name" value="MBD"/>
    <property type="match status" value="1"/>
</dbReference>
<feature type="region of interest" description="Disordered" evidence="14">
    <location>
        <begin position="192"/>
        <end position="243"/>
    </location>
</feature>
<feature type="domain" description="MBD" evidence="18">
    <location>
        <begin position="602"/>
        <end position="674"/>
    </location>
</feature>
<evidence type="ECO:0000256" key="14">
    <source>
        <dbReference type="SAM" id="MobiDB-lite"/>
    </source>
</evidence>
<feature type="region of interest" description="Disordered" evidence="14">
    <location>
        <begin position="42"/>
        <end position="62"/>
    </location>
</feature>
<dbReference type="Proteomes" id="UP000245119">
    <property type="component" value="Linkage Group LG2"/>
</dbReference>
<keyword evidence="7 13" id="KW-0175">Coiled coil</keyword>
<dbReference type="InterPro" id="IPR016177">
    <property type="entry name" value="DNA-bd_dom_sf"/>
</dbReference>
<keyword evidence="9" id="KW-0804">Transcription</keyword>
<keyword evidence="10" id="KW-0539">Nucleus</keyword>
<dbReference type="PROSITE" id="PS50014">
    <property type="entry name" value="BROMODOMAIN_2"/>
    <property type="match status" value="1"/>
</dbReference>
<dbReference type="STRING" id="400727.A0A2T7PR83"/>
<feature type="region of interest" description="Disordered" evidence="14">
    <location>
        <begin position="548"/>
        <end position="600"/>
    </location>
</feature>
<feature type="compositionally biased region" description="Acidic residues" evidence="14">
    <location>
        <begin position="1119"/>
        <end position="1141"/>
    </location>
</feature>
<dbReference type="FunFam" id="3.30.40.10:FF:000199">
    <property type="entry name" value="Bromodomain adjacent to zinc finger domain 2B"/>
    <property type="match status" value="1"/>
</dbReference>
<dbReference type="Pfam" id="PF15613">
    <property type="entry name" value="WSD"/>
    <property type="match status" value="1"/>
</dbReference>
<evidence type="ECO:0000256" key="4">
    <source>
        <dbReference type="ARBA" id="ARBA00022771"/>
    </source>
</evidence>
<name>A0A2T7PR83_POMCA</name>
<feature type="coiled-coil region" evidence="13">
    <location>
        <begin position="808"/>
        <end position="882"/>
    </location>
</feature>
<keyword evidence="8 11" id="KW-0103">Bromodomain</keyword>
<feature type="compositionally biased region" description="Low complexity" evidence="14">
    <location>
        <begin position="217"/>
        <end position="230"/>
    </location>
</feature>
<comment type="subcellular location">
    <subcellularLocation>
        <location evidence="1">Nucleus</location>
    </subcellularLocation>
</comment>
<dbReference type="EMBL" id="PZQS01000002">
    <property type="protein sequence ID" value="PVD35934.1"/>
    <property type="molecule type" value="Genomic_DNA"/>
</dbReference>
<dbReference type="Pfam" id="PF00439">
    <property type="entry name" value="Bromodomain"/>
    <property type="match status" value="1"/>
</dbReference>
<comment type="caution">
    <text evidence="19">The sequence shown here is derived from an EMBL/GenBank/DDBJ whole genome shotgun (WGS) entry which is preliminary data.</text>
</comment>
<dbReference type="InterPro" id="IPR019786">
    <property type="entry name" value="Zinc_finger_PHD-type_CS"/>
</dbReference>